<proteinExistence type="predicted"/>
<evidence type="ECO:0000313" key="2">
    <source>
        <dbReference type="EMBL" id="GHD11521.1"/>
    </source>
</evidence>
<comment type="caution">
    <text evidence="2">The sequence shown here is derived from an EMBL/GenBank/DDBJ whole genome shotgun (WGS) entry which is preliminary data.</text>
</comment>
<evidence type="ECO:0000259" key="1">
    <source>
        <dbReference type="SMART" id="SM00966"/>
    </source>
</evidence>
<dbReference type="Gene3D" id="2.10.260.10">
    <property type="match status" value="1"/>
</dbReference>
<dbReference type="SUPFAM" id="SSF89447">
    <property type="entry name" value="AbrB/MazE/MraZ-like"/>
    <property type="match status" value="1"/>
</dbReference>
<dbReference type="Proteomes" id="UP000630142">
    <property type="component" value="Unassembled WGS sequence"/>
</dbReference>
<reference evidence="2" key="2">
    <citation type="submission" date="2020-09" db="EMBL/GenBank/DDBJ databases">
        <authorList>
            <person name="Sun Q."/>
            <person name="Kim S."/>
        </authorList>
    </citation>
    <scope>NUCLEOTIDE SEQUENCE</scope>
    <source>
        <strain evidence="2">KCTC 42249</strain>
    </source>
</reference>
<dbReference type="EMBL" id="BMZQ01000001">
    <property type="protein sequence ID" value="GHD11521.1"/>
    <property type="molecule type" value="Genomic_DNA"/>
</dbReference>
<dbReference type="InterPro" id="IPR007159">
    <property type="entry name" value="SpoVT-AbrB_dom"/>
</dbReference>
<organism evidence="2 3">
    <name type="scientific">Tianweitania populi</name>
    <dbReference type="NCBI Taxonomy" id="1607949"/>
    <lineage>
        <taxon>Bacteria</taxon>
        <taxon>Pseudomonadati</taxon>
        <taxon>Pseudomonadota</taxon>
        <taxon>Alphaproteobacteria</taxon>
        <taxon>Hyphomicrobiales</taxon>
        <taxon>Phyllobacteriaceae</taxon>
        <taxon>Tianweitania</taxon>
    </lineage>
</organism>
<dbReference type="SMART" id="SM00966">
    <property type="entry name" value="SpoVT_AbrB"/>
    <property type="match status" value="1"/>
</dbReference>
<keyword evidence="3" id="KW-1185">Reference proteome</keyword>
<dbReference type="GO" id="GO:0003677">
    <property type="term" value="F:DNA binding"/>
    <property type="evidence" value="ECO:0007669"/>
    <property type="project" value="InterPro"/>
</dbReference>
<dbReference type="AlphaFoldDB" id="A0A8J3DUL5"/>
<sequence>MLESVKEQRVRVFMNGRSRAVRIPKEFEFEGDEVTIRKEADGTLTLVPDVRERSPKEILQWLRRQPPLAASDFPDIDDDSDMLPLDEVEL</sequence>
<name>A0A8J3DUL5_9HYPH</name>
<protein>
    <submittedName>
        <fullName evidence="2">Twitching motility protein PilT</fullName>
    </submittedName>
</protein>
<gene>
    <name evidence="2" type="ORF">GCM10016234_14760</name>
</gene>
<feature type="domain" description="SpoVT-AbrB" evidence="1">
    <location>
        <begin position="13"/>
        <end position="54"/>
    </location>
</feature>
<evidence type="ECO:0000313" key="3">
    <source>
        <dbReference type="Proteomes" id="UP000630142"/>
    </source>
</evidence>
<reference evidence="2" key="1">
    <citation type="journal article" date="2014" name="Int. J. Syst. Evol. Microbiol.">
        <title>Complete genome sequence of Corynebacterium casei LMG S-19264T (=DSM 44701T), isolated from a smear-ripened cheese.</title>
        <authorList>
            <consortium name="US DOE Joint Genome Institute (JGI-PGF)"/>
            <person name="Walter F."/>
            <person name="Albersmeier A."/>
            <person name="Kalinowski J."/>
            <person name="Ruckert C."/>
        </authorList>
    </citation>
    <scope>NUCLEOTIDE SEQUENCE</scope>
    <source>
        <strain evidence="2">KCTC 42249</strain>
    </source>
</reference>
<dbReference type="Pfam" id="PF04014">
    <property type="entry name" value="MazE_antitoxin"/>
    <property type="match status" value="1"/>
</dbReference>
<accession>A0A8J3DUL5</accession>
<dbReference type="InterPro" id="IPR037914">
    <property type="entry name" value="SpoVT-AbrB_sf"/>
</dbReference>